<dbReference type="InterPro" id="IPR001878">
    <property type="entry name" value="Znf_CCHC"/>
</dbReference>
<feature type="compositionally biased region" description="Basic and acidic residues" evidence="2">
    <location>
        <begin position="127"/>
        <end position="136"/>
    </location>
</feature>
<dbReference type="InterPro" id="IPR036875">
    <property type="entry name" value="Znf_CCHC_sf"/>
</dbReference>
<dbReference type="Proteomes" id="UP001231189">
    <property type="component" value="Unassembled WGS sequence"/>
</dbReference>
<feature type="compositionally biased region" description="Low complexity" evidence="2">
    <location>
        <begin position="151"/>
        <end position="164"/>
    </location>
</feature>
<evidence type="ECO:0000313" key="4">
    <source>
        <dbReference type="EMBL" id="KAK1650035.1"/>
    </source>
</evidence>
<comment type="caution">
    <text evidence="4">The sequence shown here is derived from an EMBL/GenBank/DDBJ whole genome shotgun (WGS) entry which is preliminary data.</text>
</comment>
<dbReference type="PROSITE" id="PS50158">
    <property type="entry name" value="ZF_CCHC"/>
    <property type="match status" value="1"/>
</dbReference>
<protein>
    <recommendedName>
        <fullName evidence="3">CCHC-type domain-containing protein</fullName>
    </recommendedName>
</protein>
<feature type="domain" description="CCHC-type" evidence="3">
    <location>
        <begin position="182"/>
        <end position="197"/>
    </location>
</feature>
<dbReference type="Gene3D" id="4.10.60.10">
    <property type="entry name" value="Zinc finger, CCHC-type"/>
    <property type="match status" value="1"/>
</dbReference>
<gene>
    <name evidence="4" type="ORF">QYE76_067840</name>
</gene>
<keyword evidence="5" id="KW-1185">Reference proteome</keyword>
<keyword evidence="1" id="KW-0863">Zinc-finger</keyword>
<feature type="compositionally biased region" description="Basic and acidic residues" evidence="2">
    <location>
        <begin position="190"/>
        <end position="210"/>
    </location>
</feature>
<dbReference type="SUPFAM" id="SSF57756">
    <property type="entry name" value="Retrovirus zinc finger-like domains"/>
    <property type="match status" value="1"/>
</dbReference>
<proteinExistence type="predicted"/>
<dbReference type="EMBL" id="JAUUTY010000004">
    <property type="protein sequence ID" value="KAK1650035.1"/>
    <property type="molecule type" value="Genomic_DNA"/>
</dbReference>
<reference evidence="4" key="1">
    <citation type="submission" date="2023-07" db="EMBL/GenBank/DDBJ databases">
        <title>A chromosome-level genome assembly of Lolium multiflorum.</title>
        <authorList>
            <person name="Chen Y."/>
            <person name="Copetti D."/>
            <person name="Kolliker R."/>
            <person name="Studer B."/>
        </authorList>
    </citation>
    <scope>NUCLEOTIDE SEQUENCE</scope>
    <source>
        <strain evidence="4">02402/16</strain>
        <tissue evidence="4">Leaf</tissue>
    </source>
</reference>
<evidence type="ECO:0000313" key="5">
    <source>
        <dbReference type="Proteomes" id="UP001231189"/>
    </source>
</evidence>
<evidence type="ECO:0000256" key="2">
    <source>
        <dbReference type="SAM" id="MobiDB-lite"/>
    </source>
</evidence>
<feature type="region of interest" description="Disordered" evidence="2">
    <location>
        <begin position="186"/>
        <end position="210"/>
    </location>
</feature>
<dbReference type="GO" id="GO:0008270">
    <property type="term" value="F:zinc ion binding"/>
    <property type="evidence" value="ECO:0007669"/>
    <property type="project" value="UniProtKB-KW"/>
</dbReference>
<evidence type="ECO:0000256" key="1">
    <source>
        <dbReference type="PROSITE-ProRule" id="PRU00047"/>
    </source>
</evidence>
<evidence type="ECO:0000259" key="3">
    <source>
        <dbReference type="PROSITE" id="PS50158"/>
    </source>
</evidence>
<keyword evidence="1" id="KW-0862">Zinc</keyword>
<organism evidence="4 5">
    <name type="scientific">Lolium multiflorum</name>
    <name type="common">Italian ryegrass</name>
    <name type="synonym">Lolium perenne subsp. multiflorum</name>
    <dbReference type="NCBI Taxonomy" id="4521"/>
    <lineage>
        <taxon>Eukaryota</taxon>
        <taxon>Viridiplantae</taxon>
        <taxon>Streptophyta</taxon>
        <taxon>Embryophyta</taxon>
        <taxon>Tracheophyta</taxon>
        <taxon>Spermatophyta</taxon>
        <taxon>Magnoliopsida</taxon>
        <taxon>Liliopsida</taxon>
        <taxon>Poales</taxon>
        <taxon>Poaceae</taxon>
        <taxon>BOP clade</taxon>
        <taxon>Pooideae</taxon>
        <taxon>Poodae</taxon>
        <taxon>Poeae</taxon>
        <taxon>Poeae Chloroplast Group 2 (Poeae type)</taxon>
        <taxon>Loliodinae</taxon>
        <taxon>Loliinae</taxon>
        <taxon>Lolium</taxon>
    </lineage>
</organism>
<dbReference type="SMART" id="SM00343">
    <property type="entry name" value="ZnF_C2HC"/>
    <property type="match status" value="1"/>
</dbReference>
<sequence>MCIGERESRSPEPLVLAISREGELGFGSAQGDRSSSSSRVAFRPSRAALNVVFNAVYFDPSSPLSTTLRCDIICYTSTATSTDRLWLDASSLSCPFMEELCHNSQTQETEISVENLIASLDVEEKARAKDNTEKGEGQSSANMVQKKPYNKNKGNNKPSFNKPMKTTTFKKKKMINKADLSCFTCGEAGHFSKDCPERADRKKREGKSTR</sequence>
<dbReference type="GO" id="GO:0003676">
    <property type="term" value="F:nucleic acid binding"/>
    <property type="evidence" value="ECO:0007669"/>
    <property type="project" value="InterPro"/>
</dbReference>
<accession>A0AAD8SDD4</accession>
<dbReference type="AlphaFoldDB" id="A0AAD8SDD4"/>
<name>A0AAD8SDD4_LOLMU</name>
<feature type="region of interest" description="Disordered" evidence="2">
    <location>
        <begin position="127"/>
        <end position="164"/>
    </location>
</feature>
<dbReference type="Pfam" id="PF00098">
    <property type="entry name" value="zf-CCHC"/>
    <property type="match status" value="1"/>
</dbReference>
<keyword evidence="1" id="KW-0479">Metal-binding</keyword>